<evidence type="ECO:0000256" key="6">
    <source>
        <dbReference type="ARBA" id="ARBA00022729"/>
    </source>
</evidence>
<dbReference type="PANTHER" id="PTHR21581:SF6">
    <property type="entry name" value="TRAFFICKING PROTEIN PARTICLE COMPLEX SUBUNIT 12"/>
    <property type="match status" value="1"/>
</dbReference>
<keyword evidence="8" id="KW-0133">Cell shape</keyword>
<evidence type="ECO:0000256" key="8">
    <source>
        <dbReference type="ARBA" id="ARBA00022960"/>
    </source>
</evidence>
<dbReference type="GO" id="GO:0009002">
    <property type="term" value="F:serine-type D-Ala-D-Ala carboxypeptidase activity"/>
    <property type="evidence" value="ECO:0007669"/>
    <property type="project" value="UniProtKB-EC"/>
</dbReference>
<proteinExistence type="inferred from homology"/>
<feature type="domain" description="Peptidase S11 D-alanyl-D-alanine carboxypeptidase A N-terminal" evidence="16">
    <location>
        <begin position="31"/>
        <end position="264"/>
    </location>
</feature>
<feature type="active site" evidence="12">
    <location>
        <position position="120"/>
    </location>
</feature>
<feature type="active site" description="Acyl-ester intermediate" evidence="12">
    <location>
        <position position="60"/>
    </location>
</feature>
<dbReference type="PRINTS" id="PR00725">
    <property type="entry name" value="DADACBPTASE1"/>
</dbReference>
<dbReference type="InterPro" id="IPR012338">
    <property type="entry name" value="Beta-lactam/transpept-like"/>
</dbReference>
<evidence type="ECO:0000256" key="3">
    <source>
        <dbReference type="ARBA" id="ARBA00012448"/>
    </source>
</evidence>
<keyword evidence="10" id="KW-0961">Cell wall biogenesis/degradation</keyword>
<reference evidence="18" key="1">
    <citation type="submission" date="2022-04" db="EMBL/GenBank/DDBJ databases">
        <title>Complete genome sequences of Ezakiella coagulans and Fenollaria massiliensis.</title>
        <authorList>
            <person name="France M.T."/>
            <person name="Clifford J."/>
            <person name="Narina S."/>
            <person name="Rutt L."/>
            <person name="Ravel J."/>
        </authorList>
    </citation>
    <scope>NUCLEOTIDE SEQUENCE</scope>
    <source>
        <strain evidence="18">C0061C2</strain>
    </source>
</reference>
<feature type="binding site" evidence="13">
    <location>
        <position position="227"/>
    </location>
    <ligand>
        <name>substrate</name>
    </ligand>
</feature>
<dbReference type="GO" id="GO:0071555">
    <property type="term" value="P:cell wall organization"/>
    <property type="evidence" value="ECO:0007669"/>
    <property type="project" value="UniProtKB-KW"/>
</dbReference>
<feature type="chain" id="PRO_5039065904" description="serine-type D-Ala-D-Ala carboxypeptidase" evidence="15">
    <location>
        <begin position="25"/>
        <end position="398"/>
    </location>
</feature>
<comment type="pathway">
    <text evidence="1">Cell wall biogenesis; peptidoglycan biosynthesis.</text>
</comment>
<dbReference type="Gene3D" id="3.40.710.10">
    <property type="entry name" value="DD-peptidase/beta-lactamase superfamily"/>
    <property type="match status" value="1"/>
</dbReference>
<dbReference type="InterPro" id="IPR018044">
    <property type="entry name" value="Peptidase_S11"/>
</dbReference>
<keyword evidence="5" id="KW-0645">Protease</keyword>
<evidence type="ECO:0000256" key="12">
    <source>
        <dbReference type="PIRSR" id="PIRSR618044-1"/>
    </source>
</evidence>
<protein>
    <recommendedName>
        <fullName evidence="3">serine-type D-Ala-D-Ala carboxypeptidase</fullName>
        <ecNumber evidence="3">3.4.16.4</ecNumber>
    </recommendedName>
</protein>
<keyword evidence="7" id="KW-0378">Hydrolase</keyword>
<evidence type="ECO:0000259" key="16">
    <source>
        <dbReference type="Pfam" id="PF00768"/>
    </source>
</evidence>
<keyword evidence="6 15" id="KW-0732">Signal</keyword>
<evidence type="ECO:0000256" key="2">
    <source>
        <dbReference type="ARBA" id="ARBA00007164"/>
    </source>
</evidence>
<dbReference type="Pfam" id="PF00768">
    <property type="entry name" value="Peptidase_S11"/>
    <property type="match status" value="1"/>
</dbReference>
<keyword evidence="19" id="KW-1185">Reference proteome</keyword>
<dbReference type="Pfam" id="PF07943">
    <property type="entry name" value="PBP5_C"/>
    <property type="match status" value="1"/>
</dbReference>
<sequence>MHKFKRSIIFLLIVLMLCTNLSFAKDLEVKDTRAYILYNVETDSIISSSANINETVPIASVSKLMTFYIALNKLKSGDIHESDEIEIKKEDCYPTGNRLGIKPGEKYTLHRMLEIMMTNSCNDVTAAIARHIAGSEAAFVTMMNKKAKELGYSGAIFYNAHGLPRLPDLKQNSMCAKDVLDLTKRIIKEHPNYIDYTMTVAIDYPEKDYHDDNTNPLFGREGVTGLKTGTTRDAGFCFVATFHSLGDGIKTEDNEIIFVMLGAKTKALREENSATAYEYALENYSKKILLSKKSSKIAKYGLDDYKEEMLEIEPKEDFVRSLNNGIDTETKFIMDADLDYSRIKKDDKVGEYKVYIDGEEVFKTDAIAMNSLTKKTIFDRIYEFFMNVWSFDKVSAAE</sequence>
<dbReference type="GO" id="GO:0006508">
    <property type="term" value="P:proteolysis"/>
    <property type="evidence" value="ECO:0007669"/>
    <property type="project" value="UniProtKB-KW"/>
</dbReference>
<feature type="domain" description="Peptidase S11 D-Ala-D-Ala carboxypeptidase A C-terminal" evidence="17">
    <location>
        <begin position="290"/>
        <end position="372"/>
    </location>
</feature>
<evidence type="ECO:0000256" key="14">
    <source>
        <dbReference type="RuleBase" id="RU004016"/>
    </source>
</evidence>
<feature type="signal peptide" evidence="15">
    <location>
        <begin position="1"/>
        <end position="24"/>
    </location>
</feature>
<evidence type="ECO:0000256" key="13">
    <source>
        <dbReference type="PIRSR" id="PIRSR618044-2"/>
    </source>
</evidence>
<dbReference type="GO" id="GO:0009252">
    <property type="term" value="P:peptidoglycan biosynthetic process"/>
    <property type="evidence" value="ECO:0007669"/>
    <property type="project" value="UniProtKB-KW"/>
</dbReference>
<accession>A0A9E7DIK7</accession>
<name>A0A9E7DIK7_9FIRM</name>
<evidence type="ECO:0000256" key="5">
    <source>
        <dbReference type="ARBA" id="ARBA00022670"/>
    </source>
</evidence>
<evidence type="ECO:0000256" key="15">
    <source>
        <dbReference type="SAM" id="SignalP"/>
    </source>
</evidence>
<dbReference type="Proteomes" id="UP000831151">
    <property type="component" value="Chromosome"/>
</dbReference>
<evidence type="ECO:0000313" key="18">
    <source>
        <dbReference type="EMBL" id="UQK58797.1"/>
    </source>
</evidence>
<evidence type="ECO:0000256" key="4">
    <source>
        <dbReference type="ARBA" id="ARBA00022645"/>
    </source>
</evidence>
<dbReference type="RefSeq" id="WP_249242361.1">
    <property type="nucleotide sequence ID" value="NZ_CP096649.1"/>
</dbReference>
<evidence type="ECO:0000256" key="1">
    <source>
        <dbReference type="ARBA" id="ARBA00004752"/>
    </source>
</evidence>
<dbReference type="PANTHER" id="PTHR21581">
    <property type="entry name" value="D-ALANYL-D-ALANINE CARBOXYPEPTIDASE"/>
    <property type="match status" value="1"/>
</dbReference>
<dbReference type="InterPro" id="IPR001967">
    <property type="entry name" value="Peptidase_S11_N"/>
</dbReference>
<dbReference type="EC" id="3.4.16.4" evidence="3"/>
<evidence type="ECO:0000256" key="7">
    <source>
        <dbReference type="ARBA" id="ARBA00022801"/>
    </source>
</evidence>
<evidence type="ECO:0000313" key="19">
    <source>
        <dbReference type="Proteomes" id="UP000831151"/>
    </source>
</evidence>
<dbReference type="InterPro" id="IPR012907">
    <property type="entry name" value="Peptidase_S11_C"/>
</dbReference>
<dbReference type="KEGG" id="fms:M1R53_06055"/>
<keyword evidence="4 18" id="KW-0121">Carboxypeptidase</keyword>
<keyword evidence="9" id="KW-0573">Peptidoglycan synthesis</keyword>
<dbReference type="EMBL" id="CP096649">
    <property type="protein sequence ID" value="UQK58797.1"/>
    <property type="molecule type" value="Genomic_DNA"/>
</dbReference>
<dbReference type="AlphaFoldDB" id="A0A9E7DIK7"/>
<evidence type="ECO:0000259" key="17">
    <source>
        <dbReference type="Pfam" id="PF07943"/>
    </source>
</evidence>
<comment type="catalytic activity">
    <reaction evidence="11">
        <text>Preferential cleavage: (Ac)2-L-Lys-D-Ala-|-D-Ala. Also transpeptidation of peptidyl-alanyl moieties that are N-acyl substituents of D-alanine.</text>
        <dbReference type="EC" id="3.4.16.4"/>
    </reaction>
</comment>
<dbReference type="GO" id="GO:0008360">
    <property type="term" value="P:regulation of cell shape"/>
    <property type="evidence" value="ECO:0007669"/>
    <property type="project" value="UniProtKB-KW"/>
</dbReference>
<comment type="similarity">
    <text evidence="2 14">Belongs to the peptidase S11 family.</text>
</comment>
<dbReference type="SUPFAM" id="SSF56601">
    <property type="entry name" value="beta-lactamase/transpeptidase-like"/>
    <property type="match status" value="1"/>
</dbReference>
<gene>
    <name evidence="18" type="ORF">M1R53_06055</name>
</gene>
<feature type="active site" description="Proton acceptor" evidence="12">
    <location>
        <position position="63"/>
    </location>
</feature>
<organism evidence="18 19">
    <name type="scientific">Fenollaria massiliensis</name>
    <dbReference type="NCBI Taxonomy" id="938288"/>
    <lineage>
        <taxon>Bacteria</taxon>
        <taxon>Bacillati</taxon>
        <taxon>Bacillota</taxon>
        <taxon>Clostridia</taxon>
        <taxon>Eubacteriales</taxon>
        <taxon>Fenollaria</taxon>
    </lineage>
</organism>
<evidence type="ECO:0000256" key="9">
    <source>
        <dbReference type="ARBA" id="ARBA00022984"/>
    </source>
</evidence>
<evidence type="ECO:0000256" key="11">
    <source>
        <dbReference type="ARBA" id="ARBA00034000"/>
    </source>
</evidence>
<evidence type="ECO:0000256" key="10">
    <source>
        <dbReference type="ARBA" id="ARBA00023316"/>
    </source>
</evidence>